<dbReference type="InterPro" id="IPR005123">
    <property type="entry name" value="Oxoglu/Fe-dep_dioxygenase_dom"/>
</dbReference>
<dbReference type="Proteomes" id="UP001157186">
    <property type="component" value="Unassembled WGS sequence"/>
</dbReference>
<dbReference type="SUPFAM" id="SSF51197">
    <property type="entry name" value="Clavaminate synthase-like"/>
    <property type="match status" value="1"/>
</dbReference>
<dbReference type="EMBL" id="BSST01000001">
    <property type="protein sequence ID" value="GLX79609.1"/>
    <property type="molecule type" value="Genomic_DNA"/>
</dbReference>
<comment type="caution">
    <text evidence="2">The sequence shown here is derived from an EMBL/GenBank/DDBJ whole genome shotgun (WGS) entry which is preliminary data.</text>
</comment>
<gene>
    <name evidence="2" type="ORF">tinsulaeT_29490</name>
</gene>
<protein>
    <submittedName>
        <fullName evidence="2">Alkylated DNA repair protein</fullName>
    </submittedName>
</protein>
<feature type="domain" description="Fe2OG dioxygenase" evidence="1">
    <location>
        <begin position="84"/>
        <end position="181"/>
    </location>
</feature>
<proteinExistence type="predicted"/>
<reference evidence="2 3" key="1">
    <citation type="submission" date="2023-03" db="EMBL/GenBank/DDBJ databases">
        <title>Draft genome sequence of Thalassotalea insulae KCTC 62186T.</title>
        <authorList>
            <person name="Sawabe T."/>
        </authorList>
    </citation>
    <scope>NUCLEOTIDE SEQUENCE [LARGE SCALE GENOMIC DNA]</scope>
    <source>
        <strain evidence="2 3">KCTC 62186</strain>
    </source>
</reference>
<keyword evidence="3" id="KW-1185">Reference proteome</keyword>
<organism evidence="2 3">
    <name type="scientific">Thalassotalea insulae</name>
    <dbReference type="NCBI Taxonomy" id="2056778"/>
    <lineage>
        <taxon>Bacteria</taxon>
        <taxon>Pseudomonadati</taxon>
        <taxon>Pseudomonadota</taxon>
        <taxon>Gammaproteobacteria</taxon>
        <taxon>Alteromonadales</taxon>
        <taxon>Colwelliaceae</taxon>
        <taxon>Thalassotalea</taxon>
    </lineage>
</organism>
<dbReference type="Pfam" id="PF13532">
    <property type="entry name" value="2OG-FeII_Oxy_2"/>
    <property type="match status" value="1"/>
</dbReference>
<dbReference type="PANTHER" id="PTHR31212">
    <property type="entry name" value="ALPHA-KETOGLUTARATE-DEPENDENT DIOXYGENASE ALKB HOMOLOG 3"/>
    <property type="match status" value="1"/>
</dbReference>
<accession>A0ABQ6GW96</accession>
<dbReference type="InterPro" id="IPR027450">
    <property type="entry name" value="AlkB-like"/>
</dbReference>
<dbReference type="PROSITE" id="PS51471">
    <property type="entry name" value="FE2OG_OXY"/>
    <property type="match status" value="1"/>
</dbReference>
<sequence>MQYYPNFIPYSESLVLARQLFTELSWREDQLLMFGKYVNVPRLQAWYAKDAQSYSYSKLALAALPLTPGLTKLNNQLRTFCQHGFNSVLANCYRDHNDSVAWHSDDEPELGPEPMIASLSFGAERVFHLKHKATGEKCKIPLQSGSLLVMAGQTQHQWQHAILKTKRQTAMRINLTFRKIY</sequence>
<evidence type="ECO:0000313" key="2">
    <source>
        <dbReference type="EMBL" id="GLX79609.1"/>
    </source>
</evidence>
<dbReference type="PANTHER" id="PTHR31212:SF4">
    <property type="entry name" value="ALPHA-KETOGLUTARATE-DEPENDENT DIOXYGENASE ALKB HOMOLOG 3"/>
    <property type="match status" value="1"/>
</dbReference>
<evidence type="ECO:0000259" key="1">
    <source>
        <dbReference type="PROSITE" id="PS51471"/>
    </source>
</evidence>
<name>A0ABQ6GW96_9GAMM</name>
<dbReference type="Gene3D" id="2.60.120.590">
    <property type="entry name" value="Alpha-ketoglutarate-dependent dioxygenase AlkB-like"/>
    <property type="match status" value="1"/>
</dbReference>
<dbReference type="RefSeq" id="WP_284245529.1">
    <property type="nucleotide sequence ID" value="NZ_BSST01000001.1"/>
</dbReference>
<evidence type="ECO:0000313" key="3">
    <source>
        <dbReference type="Proteomes" id="UP001157186"/>
    </source>
</evidence>
<dbReference type="InterPro" id="IPR032854">
    <property type="entry name" value="ALKBH3"/>
</dbReference>
<dbReference type="InterPro" id="IPR037151">
    <property type="entry name" value="AlkB-like_sf"/>
</dbReference>